<dbReference type="Gene3D" id="2.60.120.20">
    <property type="match status" value="3"/>
</dbReference>
<keyword evidence="23" id="KW-1043">Host membrane</keyword>
<evidence type="ECO:0000256" key="3">
    <source>
        <dbReference type="ARBA" id="ARBA00020107"/>
    </source>
</evidence>
<feature type="domain" description="Peptidase C3" evidence="36">
    <location>
        <begin position="2068"/>
        <end position="2263"/>
    </location>
</feature>
<keyword evidence="20" id="KW-0788">Thiol protease</keyword>
<evidence type="ECO:0000256" key="26">
    <source>
        <dbReference type="ARBA" id="ARBA00023065"/>
    </source>
</evidence>
<evidence type="ECO:0000256" key="1">
    <source>
        <dbReference type="ARBA" id="ARBA00004295"/>
    </source>
</evidence>
<evidence type="ECO:0000256" key="28">
    <source>
        <dbReference type="ARBA" id="ARBA00023200"/>
    </source>
</evidence>
<dbReference type="PROSITE" id="PS50507">
    <property type="entry name" value="RDRP_SSRNA_POS"/>
    <property type="match status" value="1"/>
</dbReference>
<evidence type="ECO:0000256" key="11">
    <source>
        <dbReference type="ARBA" id="ARBA00022670"/>
    </source>
</evidence>
<keyword evidence="16" id="KW-0547">Nucleotide-binding</keyword>
<keyword evidence="22" id="KW-0946">Virion</keyword>
<dbReference type="InterPro" id="IPR001676">
    <property type="entry name" value="Picornavirus_capsid"/>
</dbReference>
<keyword evidence="26" id="KW-0406">Ion transport</keyword>
<dbReference type="CDD" id="cd23223">
    <property type="entry name" value="Megrivirus_RdRp"/>
    <property type="match status" value="1"/>
</dbReference>
<evidence type="ECO:0000256" key="7">
    <source>
        <dbReference type="ARBA" id="ARBA00022520"/>
    </source>
</evidence>
<keyword evidence="12" id="KW-0808">Transferase</keyword>
<dbReference type="Proteomes" id="UP000593652">
    <property type="component" value="Segment"/>
</dbReference>
<dbReference type="Gene3D" id="2.40.10.10">
    <property type="entry name" value="Trypsin-like serine proteases"/>
    <property type="match status" value="1"/>
</dbReference>
<evidence type="ECO:0000256" key="30">
    <source>
        <dbReference type="ARBA" id="ARBA00023296"/>
    </source>
</evidence>
<dbReference type="Pfam" id="PF22663">
    <property type="entry name" value="Rhv_5"/>
    <property type="match status" value="1"/>
</dbReference>
<dbReference type="PROSITE" id="PS51874">
    <property type="entry name" value="PCV_3C_PRO"/>
    <property type="match status" value="1"/>
</dbReference>
<dbReference type="GO" id="GO:0003724">
    <property type="term" value="F:RNA helicase activity"/>
    <property type="evidence" value="ECO:0007669"/>
    <property type="project" value="InterPro"/>
</dbReference>
<organism evidence="37">
    <name type="scientific">megrivirus C1</name>
    <dbReference type="NCBI Taxonomy" id="1477515"/>
    <lineage>
        <taxon>Viruses</taxon>
        <taxon>Riboviria</taxon>
        <taxon>Orthornavirae</taxon>
        <taxon>Pisuviricota</taxon>
        <taxon>Pisoniviricetes</taxon>
        <taxon>Picornavirales</taxon>
        <taxon>Picornaviridae</taxon>
        <taxon>Kodimesavirinae</taxon>
        <taxon>Megrivirus</taxon>
        <taxon>Megrivirus chigalli</taxon>
        <taxon>Megrivirus C</taxon>
    </lineage>
</organism>
<dbReference type="GO" id="GO:0004197">
    <property type="term" value="F:cysteine-type endopeptidase activity"/>
    <property type="evidence" value="ECO:0007669"/>
    <property type="project" value="InterPro"/>
</dbReference>
<dbReference type="PRINTS" id="PR00918">
    <property type="entry name" value="CALICVIRUSNS"/>
</dbReference>
<evidence type="ECO:0000256" key="15">
    <source>
        <dbReference type="ARBA" id="ARBA00022707"/>
    </source>
</evidence>
<keyword evidence="7" id="KW-0191">Covalent protein-RNA linkage</keyword>
<evidence type="ECO:0000256" key="17">
    <source>
        <dbReference type="ARBA" id="ARBA00022801"/>
    </source>
</evidence>
<dbReference type="Pfam" id="PF00910">
    <property type="entry name" value="RNA_helicase"/>
    <property type="match status" value="1"/>
</dbReference>
<evidence type="ECO:0000256" key="19">
    <source>
        <dbReference type="ARBA" id="ARBA00022806"/>
    </source>
</evidence>
<feature type="compositionally biased region" description="Basic and acidic residues" evidence="32">
    <location>
        <begin position="1"/>
        <end position="10"/>
    </location>
</feature>
<keyword evidence="27 33" id="KW-0472">Membrane</keyword>
<dbReference type="InterPro" id="IPR000199">
    <property type="entry name" value="Peptidase_C3A/C3B_picornavir"/>
</dbReference>
<keyword evidence="4" id="KW-0813">Transport</keyword>
<evidence type="ECO:0000256" key="2">
    <source>
        <dbReference type="ARBA" id="ARBA00004328"/>
    </source>
</evidence>
<keyword evidence="17" id="KW-0378">Hydrolase</keyword>
<dbReference type="GO" id="GO:0039694">
    <property type="term" value="P:viral RNA genome replication"/>
    <property type="evidence" value="ECO:0007669"/>
    <property type="project" value="InterPro"/>
</dbReference>
<evidence type="ECO:0000256" key="32">
    <source>
        <dbReference type="SAM" id="MobiDB-lite"/>
    </source>
</evidence>
<evidence type="ECO:0000256" key="23">
    <source>
        <dbReference type="ARBA" id="ARBA00022870"/>
    </source>
</evidence>
<keyword evidence="24" id="KW-0693">Viral RNA replication</keyword>
<keyword evidence="18" id="KW-1161">Viral attachment to host cell</keyword>
<dbReference type="InterPro" id="IPR027417">
    <property type="entry name" value="P-loop_NTPase"/>
</dbReference>
<keyword evidence="33" id="KW-0812">Transmembrane</keyword>
<name>A0A2P1IP88_9PICO</name>
<evidence type="ECO:0000256" key="4">
    <source>
        <dbReference type="ARBA" id="ARBA00022448"/>
    </source>
</evidence>
<evidence type="ECO:0000256" key="24">
    <source>
        <dbReference type="ARBA" id="ARBA00022953"/>
    </source>
</evidence>
<dbReference type="GO" id="GO:0046718">
    <property type="term" value="P:symbiont entry into host cell"/>
    <property type="evidence" value="ECO:0007669"/>
    <property type="project" value="UniProtKB-KW"/>
</dbReference>
<evidence type="ECO:0000256" key="22">
    <source>
        <dbReference type="ARBA" id="ARBA00022844"/>
    </source>
</evidence>
<evidence type="ECO:0000256" key="27">
    <source>
        <dbReference type="ARBA" id="ARBA00023136"/>
    </source>
</evidence>
<dbReference type="Gene3D" id="1.20.960.20">
    <property type="match status" value="1"/>
</dbReference>
<keyword evidence="25" id="KW-1182">Viral ion channel</keyword>
<evidence type="ECO:0000256" key="10">
    <source>
        <dbReference type="ARBA" id="ARBA00022581"/>
    </source>
</evidence>
<keyword evidence="10" id="KW-0945">Host-virus interaction</keyword>
<feature type="domain" description="SF3 helicase" evidence="35">
    <location>
        <begin position="1620"/>
        <end position="1789"/>
    </location>
</feature>
<evidence type="ECO:0000256" key="18">
    <source>
        <dbReference type="ARBA" id="ARBA00022804"/>
    </source>
</evidence>
<feature type="compositionally biased region" description="Pro residues" evidence="32">
    <location>
        <begin position="1128"/>
        <end position="1148"/>
    </location>
</feature>
<keyword evidence="5" id="KW-0696">RNA-directed RNA polymerase</keyword>
<feature type="compositionally biased region" description="Acidic residues" evidence="32">
    <location>
        <begin position="1151"/>
        <end position="1163"/>
    </location>
</feature>
<dbReference type="GO" id="GO:0034220">
    <property type="term" value="P:monoatomic ion transmembrane transport"/>
    <property type="evidence" value="ECO:0007669"/>
    <property type="project" value="UniProtKB-KW"/>
</dbReference>
<dbReference type="GO" id="GO:0003723">
    <property type="term" value="F:RNA binding"/>
    <property type="evidence" value="ECO:0007669"/>
    <property type="project" value="InterPro"/>
</dbReference>
<feature type="transmembrane region" description="Helical" evidence="33">
    <location>
        <begin position="2008"/>
        <end position="2030"/>
    </location>
</feature>
<evidence type="ECO:0000256" key="20">
    <source>
        <dbReference type="ARBA" id="ARBA00022807"/>
    </source>
</evidence>
<keyword evidence="29" id="KW-0449">Lipoprotein</keyword>
<dbReference type="Pfam" id="PF00073">
    <property type="entry name" value="Rhv"/>
    <property type="match status" value="2"/>
</dbReference>
<keyword evidence="33" id="KW-1133">Transmembrane helix</keyword>
<evidence type="ECO:0000313" key="37">
    <source>
        <dbReference type="EMBL" id="AVN87681.1"/>
    </source>
</evidence>
<evidence type="ECO:0000256" key="9">
    <source>
        <dbReference type="ARBA" id="ARBA00022561"/>
    </source>
</evidence>
<evidence type="ECO:0000256" key="16">
    <source>
        <dbReference type="ARBA" id="ARBA00022741"/>
    </source>
</evidence>
<sequence length="2740" mass="305657">MSSSQHKPEDNTPLQAQQEEVQVETSVFTTATSETSIKSVTQSSGSVVARNWIPSRTPNSQIRTFLFSGSWTSTGKSGELITYTNPVTLNGPIPLPHVLITGSGTSGYSIDNPSGNNPTMSGMTHFGLQYCSNGLYRTGYRVFVSVNGTQFHSGSLFVVAVPQPHILYKQLTTQYPNYAITYTCGDVYNLAQQGIFPSGRLLPRSNSQLELDLPYTGQDPYTSTANRNVDYLIFVLIETPLGIPTTGTAPTLQVVVEAEPVDAVFLAPHRPLGFTNNLGDFVKIPTLPAPASFEGVRVLPCQSGIASEAMGAIQSVQWKNKHHTLDHLPPRVEDFRSLLSRPTVKALIDVGTAYTVGDVLAQWEVSPINDIMTNNVTNGVKTIEGSTFLHSFSRLFLQWTGSIVYTVEWTGPAVSAGRLILGYQPNAIRESKTGVAGPVVPTGSVLSSLTQGPHMIWDLANSTSMSFRADYALPSEWAAVNPLVTSGSGANQTTKNGGVINYSTSGSCFLALLTPIVTPTVTQTSFKIVLSESAGPDFCVRYFAPRSPNTYPIYNGIIDQGPVFIPDPHGESVEVNQEVSVEKVLAHPRFYGTYGFSVGNVLEIPLSLVTRSRGVSTNNVRISSARLFPSLFTQIHADLRIIVTTSSNTSYFVAYQPPGSLLPGGQTPYSRSALSMANFTIFSTMVDNVGFELVVPYPGNHSTFQTSDSTSLRSDSTYNYSQEHNDPGDLGTILVVSKNQADPAVQDSVTVYLALLNAKCYIPRPFGPLTSQIVQPTALSLPGTEDEPDFWEDEPEGQNFFQAPHLTTLKAEQAKDQAARFEEYFDWLYSEIGDSVTPEHALAICKAVEEAINRCDDEIDNQNASAELPLEYPQSLPCPGVWFRGEFCRCCYLPCENRFFPQVAAHSPLPVEHNLCELYEALRAFGTMCLIDPLATSHCYSALFRQLLDSDWVIPEMKSEIRKKMVLLLEMIAHPERIMAHWNWEMCHTQAFRNLCHRMRITLSPSAVDEDYFSGEEEAEFQAPSACDQKFLNLIQCYRSAMLVNPWHTFEVAYISFYDLTCRSDVPQWFKDQVDDVCYENLCAMVGNRVDVNNSVLLESYRQAFDELFSEEPDFFSDDEIEADFQAPRPPVPASSAPRPRPPTPLPAPVIEDDEDEGEDEPDDIHVYYIDNGLYRHWGIRNKDQAISLKAHGFQCRVSYTPEDLGKHNDYCTVGYNEWCKAVCRLGQIYNYSITHNCTDFVEEITSYQYSFQNTGYWLAAGVVAAAVATTAIFHSVPPSWDERPFLPEKMTPRVVVVAPRRRVHKWRRATLEKIIELKRKMLFQAPINIQLSNPAVDRAASITTSATLETLDEVKQMVPVLVNSASTVASSITAASASVEHLSKSMETFLENATAAIPGAVSAMESTAGELISSASKKIASIILKVIGFTLVIFGNPSPSTIAGVIALLVAEVYDNTYLRKKMSDLAISFTTKIKDLVGSLFGVSSCCDEEPIFDDIDDAFHRYMLTRTETDLEFQAPTRLQEFNQGVLAMKNVEWIIEKVKELIDWLIGKLKSKEKSSPEDYLKSRADYITDLYRDSLATASCQNVDVSLLNQRVKDTRDMLAYCTNHRLAGAAHILSRTLANYEQTSRKLKTSVYASRPEPLVIYIHGSPGVGKSLLSNIIASAYCKRKGIDFKTSVFAQPPGSEYFDGYTGQPVHVIDDFCQNTTGEDVKLFCQMVSTTPFVPPMAALEEKGVQYRSRLILATSNMATPQSNEIRIPGALERRCHIKVRAVLARAFQTPAGRLDMAEAFKELGPSKSPDFKADCPYLNGAAMTLSVTRGEDRTREHMSVYDLCDMIFDELDERDGNQAAFSNIIFQSPSQNVISFCKHVDHSPDSCHNIFIATSQGPIVHRFDSAEDRNSWLLSQIPPLPQAGNVRCCPCKNPDCAKIQFTFKTDDEQIRSQVVNFPGREVAEWWLRFVCGRPGSAYALESEIWPAPPLFIPTAQPIKNESIEKELKKLRKRSLISFTITGISAIASAIGLLIYFLRRRRAPDPQAPYSGAGGRQRQPPQQRPVPQRIVHYQAPYRMPQIYPKVEKNCTSITFHQDSHSFDLTALFICGRTFVCNNHAFSHSHTIEIGGHKYKPEELSPELLVRPSGVTDVVICTLPRGDERKNLVPYLLSQKDRPTNDDVLMVSRSKTIAANFECTNLRGRKSVCVKEFDNADEQNFNRCYTYDLKSTPGMCGAALISRNPARETLLGIHFAGGPGVGIGVPLYKEDFAHLFQGNLKPIEHPGQPNHIPRRSALKKSPAYGAFPVKSEPAILSQKDKRCEVNLDEVMFSKHVPDHEGWPTLEPAMAYVVEELMQKCGFSKDDPVPMWTLEQAINGGGVMEGIDMGQSAGYPFSAQGRSRRSFFEWDGEKWQATEELKKLVDHALQHPDDYYYATFLKDELRPCEKVKAGKTRLVDSDSLPRILAMRMVFGPLFEAMLRKNGSEIHSAVGCNPDVDWTRFYYEMGPDSFPYCFDLDYSCFDSSEPKVAFLLMAKYLEPYFQHDVTPFLSAVATSKHVYGDKAYEMEGGMPSGCVGTSMFNCINNSAFIVSALIALKVSPDSCKWICYGDDVIISTDEKALSRRIADFYSKNTNLKVTPACKSGDFPEESTFYDVSFLKRFFVHDSHYPQLIHPYMPLEHLEQSSMWQTEGEYQQKLDSLAQLAFHAGGPDYRKFCDTIQKKCRSRGTEVYFRPFEYYMAMWYAHFM</sequence>
<keyword evidence="8" id="KW-0597">Phosphoprotein</keyword>
<comment type="subcellular location">
    <subcellularLocation>
        <location evidence="1">Host cytoplasmic vesicle membrane</location>
        <topology evidence="1">Peripheral membrane protein</topology>
        <orientation evidence="1">Cytoplasmic side</orientation>
    </subcellularLocation>
    <subcellularLocation>
        <location evidence="2">Virion</location>
    </subcellularLocation>
</comment>
<dbReference type="InterPro" id="IPR007094">
    <property type="entry name" value="RNA-dir_pol_PSvirus"/>
</dbReference>
<evidence type="ECO:0000256" key="25">
    <source>
        <dbReference type="ARBA" id="ARBA00023039"/>
    </source>
</evidence>
<dbReference type="InterPro" id="IPR000605">
    <property type="entry name" value="Helicase_SF3_ssDNA/RNA_vir"/>
</dbReference>
<dbReference type="InterPro" id="IPR059138">
    <property type="entry name" value="Pico_VP1"/>
</dbReference>
<dbReference type="SUPFAM" id="SSF88633">
    <property type="entry name" value="Positive stranded ssRNA viruses"/>
    <property type="match status" value="2"/>
</dbReference>
<feature type="region of interest" description="Disordered" evidence="32">
    <location>
        <begin position="1"/>
        <end position="40"/>
    </location>
</feature>
<dbReference type="GO" id="GO:0006508">
    <property type="term" value="P:proteolysis"/>
    <property type="evidence" value="ECO:0007669"/>
    <property type="project" value="UniProtKB-KW"/>
</dbReference>
<dbReference type="GO" id="GO:0039618">
    <property type="term" value="C:T=pseudo3 icosahedral viral capsid"/>
    <property type="evidence" value="ECO:0007669"/>
    <property type="project" value="UniProtKB-KW"/>
</dbReference>
<evidence type="ECO:0000259" key="36">
    <source>
        <dbReference type="PROSITE" id="PS51874"/>
    </source>
</evidence>
<evidence type="ECO:0000256" key="33">
    <source>
        <dbReference type="SAM" id="Phobius"/>
    </source>
</evidence>
<dbReference type="GO" id="GO:0019062">
    <property type="term" value="P:virion attachment to host cell"/>
    <property type="evidence" value="ECO:0007669"/>
    <property type="project" value="UniProtKB-KW"/>
</dbReference>
<keyword evidence="9" id="KW-0167">Capsid protein</keyword>
<keyword evidence="14" id="KW-1143">T=pseudo3 icosahedral capsid protein</keyword>
<dbReference type="GO" id="GO:0005524">
    <property type="term" value="F:ATP binding"/>
    <property type="evidence" value="ECO:0007669"/>
    <property type="project" value="UniProtKB-KW"/>
</dbReference>
<evidence type="ECO:0000256" key="29">
    <source>
        <dbReference type="ARBA" id="ARBA00023288"/>
    </source>
</evidence>
<proteinExistence type="predicted"/>
<dbReference type="CDD" id="cd00205">
    <property type="entry name" value="rhv_like"/>
    <property type="match status" value="2"/>
</dbReference>
<keyword evidence="28" id="KW-1035">Host cytoplasm</keyword>
<accession>A0A2P1IP88</accession>
<dbReference type="SUPFAM" id="SSF52540">
    <property type="entry name" value="P-loop containing nucleoside triphosphate hydrolases"/>
    <property type="match status" value="1"/>
</dbReference>
<keyword evidence="6" id="KW-1036">Host cytoplasmic vesicle</keyword>
<keyword evidence="21" id="KW-0067">ATP-binding</keyword>
<evidence type="ECO:0000256" key="14">
    <source>
        <dbReference type="ARBA" id="ARBA00022706"/>
    </source>
</evidence>
<dbReference type="InterPro" id="IPR043502">
    <property type="entry name" value="DNA/RNA_pol_sf"/>
</dbReference>
<feature type="compositionally biased region" description="Low complexity" evidence="32">
    <location>
        <begin position="2048"/>
        <end position="2058"/>
    </location>
</feature>
<dbReference type="GO" id="GO:0005198">
    <property type="term" value="F:structural molecule activity"/>
    <property type="evidence" value="ECO:0007669"/>
    <property type="project" value="InterPro"/>
</dbReference>
<dbReference type="GO" id="GO:0006351">
    <property type="term" value="P:DNA-templated transcription"/>
    <property type="evidence" value="ECO:0007669"/>
    <property type="project" value="InterPro"/>
</dbReference>
<dbReference type="Gene3D" id="3.30.70.270">
    <property type="match status" value="2"/>
</dbReference>
<keyword evidence="13" id="KW-0548">Nucleotidyltransferase</keyword>
<dbReference type="InterPro" id="IPR029053">
    <property type="entry name" value="Viral_coat"/>
</dbReference>
<dbReference type="PROSITE" id="PS51218">
    <property type="entry name" value="SF3_HELICASE_2"/>
    <property type="match status" value="1"/>
</dbReference>
<dbReference type="GO" id="GO:0015267">
    <property type="term" value="F:channel activity"/>
    <property type="evidence" value="ECO:0007669"/>
    <property type="project" value="UniProtKB-KW"/>
</dbReference>
<evidence type="ECO:0000256" key="8">
    <source>
        <dbReference type="ARBA" id="ARBA00022553"/>
    </source>
</evidence>
<dbReference type="InterPro" id="IPR033703">
    <property type="entry name" value="Rhv-like"/>
</dbReference>
<evidence type="ECO:0000256" key="13">
    <source>
        <dbReference type="ARBA" id="ARBA00022695"/>
    </source>
</evidence>
<evidence type="ECO:0000256" key="31">
    <source>
        <dbReference type="ARBA" id="ARBA00023303"/>
    </source>
</evidence>
<keyword evidence="31" id="KW-0407">Ion channel</keyword>
<dbReference type="Pfam" id="PF00548">
    <property type="entry name" value="Peptidase_C3"/>
    <property type="match status" value="1"/>
</dbReference>
<evidence type="ECO:0000259" key="34">
    <source>
        <dbReference type="PROSITE" id="PS50507"/>
    </source>
</evidence>
<evidence type="ECO:0000256" key="21">
    <source>
        <dbReference type="ARBA" id="ARBA00022840"/>
    </source>
</evidence>
<dbReference type="Pfam" id="PF00680">
    <property type="entry name" value="RdRP_1"/>
    <property type="match status" value="1"/>
</dbReference>
<dbReference type="SUPFAM" id="SSF50494">
    <property type="entry name" value="Trypsin-like serine proteases"/>
    <property type="match status" value="1"/>
</dbReference>
<dbReference type="InterPro" id="IPR001205">
    <property type="entry name" value="RNA-dir_pol_C"/>
</dbReference>
<keyword evidence="30" id="KW-1160">Virus entry into host cell</keyword>
<evidence type="ECO:0000256" key="6">
    <source>
        <dbReference type="ARBA" id="ARBA00022488"/>
    </source>
</evidence>
<feature type="region of interest" description="Disordered" evidence="32">
    <location>
        <begin position="1126"/>
        <end position="1163"/>
    </location>
</feature>
<evidence type="ECO:0000256" key="12">
    <source>
        <dbReference type="ARBA" id="ARBA00022679"/>
    </source>
</evidence>
<dbReference type="EMBL" id="MG846465">
    <property type="protein sequence ID" value="AVN87681.1"/>
    <property type="molecule type" value="Genomic_RNA"/>
</dbReference>
<dbReference type="SUPFAM" id="SSF56672">
    <property type="entry name" value="DNA/RNA polymerases"/>
    <property type="match status" value="1"/>
</dbReference>
<evidence type="ECO:0000259" key="35">
    <source>
        <dbReference type="PROSITE" id="PS51218"/>
    </source>
</evidence>
<protein>
    <recommendedName>
        <fullName evidence="3">Genome polyprotein</fullName>
    </recommendedName>
</protein>
<feature type="domain" description="RdRp catalytic" evidence="34">
    <location>
        <begin position="2504"/>
        <end position="2617"/>
    </location>
</feature>
<dbReference type="InterPro" id="IPR043128">
    <property type="entry name" value="Rev_trsase/Diguanyl_cyclase"/>
</dbReference>
<dbReference type="InterPro" id="IPR009003">
    <property type="entry name" value="Peptidase_S1_PA"/>
</dbReference>
<feature type="region of interest" description="Disordered" evidence="32">
    <location>
        <begin position="2039"/>
        <end position="2058"/>
    </location>
</feature>
<evidence type="ECO:0000256" key="5">
    <source>
        <dbReference type="ARBA" id="ARBA00022484"/>
    </source>
</evidence>
<dbReference type="GO" id="GO:0003968">
    <property type="term" value="F:RNA-directed RNA polymerase activity"/>
    <property type="evidence" value="ECO:0007669"/>
    <property type="project" value="UniProtKB-KW"/>
</dbReference>
<keyword evidence="11" id="KW-0645">Protease</keyword>
<dbReference type="InterPro" id="IPR014759">
    <property type="entry name" value="Helicase_SF3_ssRNA_vir"/>
</dbReference>
<reference evidence="37" key="1">
    <citation type="submission" date="2018-01" db="EMBL/GenBank/DDBJ databases">
        <title>A case-control study in search for viruses in malabsorption syndrome affected and healthy chickens.</title>
        <authorList>
            <person name="Lima D.A."/>
            <person name="Roehe P.M."/>
        </authorList>
    </citation>
    <scope>NUCLEOTIDE SEQUENCE [LARGE SCALE GENOMIC DNA]</scope>
    <source>
        <strain evidence="37">RS/BR/2015/3R</strain>
    </source>
</reference>
<dbReference type="InterPro" id="IPR043504">
    <property type="entry name" value="Peptidase_S1_PA_chymotrypsin"/>
</dbReference>
<dbReference type="InterPro" id="IPR044067">
    <property type="entry name" value="PCV_3C_PRO"/>
</dbReference>
<dbReference type="GO" id="GO:0044162">
    <property type="term" value="C:host cell cytoplasmic vesicle membrane"/>
    <property type="evidence" value="ECO:0007669"/>
    <property type="project" value="UniProtKB-SubCell"/>
</dbReference>
<keyword evidence="15" id="KW-0519">Myristate</keyword>
<feature type="compositionally biased region" description="Polar residues" evidence="32">
    <location>
        <begin position="12"/>
        <end position="40"/>
    </location>
</feature>
<keyword evidence="19" id="KW-0347">Helicase</keyword>
<dbReference type="InterPro" id="IPR004004">
    <property type="entry name" value="Helic/Pol/Pept_Calicivir-typ"/>
</dbReference>